<protein>
    <submittedName>
        <fullName evidence="1">Uncharacterized protein</fullName>
    </submittedName>
</protein>
<proteinExistence type="predicted"/>
<comment type="caution">
    <text evidence="1">The sequence shown here is derived from an EMBL/GenBank/DDBJ whole genome shotgun (WGS) entry which is preliminary data.</text>
</comment>
<evidence type="ECO:0000313" key="1">
    <source>
        <dbReference type="EMBL" id="PNX56501.1"/>
    </source>
</evidence>
<evidence type="ECO:0000313" key="2">
    <source>
        <dbReference type="Proteomes" id="UP000236291"/>
    </source>
</evidence>
<dbReference type="Proteomes" id="UP000236291">
    <property type="component" value="Unassembled WGS sequence"/>
</dbReference>
<reference evidence="1 2" key="2">
    <citation type="journal article" date="2017" name="Front. Plant Sci.">
        <title>Gene Classification and Mining of Molecular Markers Useful in Red Clover (Trifolium pratense) Breeding.</title>
        <authorList>
            <person name="Istvanek J."/>
            <person name="Dluhosova J."/>
            <person name="Dluhos P."/>
            <person name="Patkova L."/>
            <person name="Nedelnik J."/>
            <person name="Repkova J."/>
        </authorList>
    </citation>
    <scope>NUCLEOTIDE SEQUENCE [LARGE SCALE GENOMIC DNA]</scope>
    <source>
        <strain evidence="2">cv. Tatra</strain>
        <tissue evidence="1">Young leaves</tissue>
    </source>
</reference>
<organism evidence="1 2">
    <name type="scientific">Trifolium pratense</name>
    <name type="common">Red clover</name>
    <dbReference type="NCBI Taxonomy" id="57577"/>
    <lineage>
        <taxon>Eukaryota</taxon>
        <taxon>Viridiplantae</taxon>
        <taxon>Streptophyta</taxon>
        <taxon>Embryophyta</taxon>
        <taxon>Tracheophyta</taxon>
        <taxon>Spermatophyta</taxon>
        <taxon>Magnoliopsida</taxon>
        <taxon>eudicotyledons</taxon>
        <taxon>Gunneridae</taxon>
        <taxon>Pentapetalae</taxon>
        <taxon>rosids</taxon>
        <taxon>fabids</taxon>
        <taxon>Fabales</taxon>
        <taxon>Fabaceae</taxon>
        <taxon>Papilionoideae</taxon>
        <taxon>50 kb inversion clade</taxon>
        <taxon>NPAAA clade</taxon>
        <taxon>Hologalegina</taxon>
        <taxon>IRL clade</taxon>
        <taxon>Trifolieae</taxon>
        <taxon>Trifolium</taxon>
    </lineage>
</organism>
<name>A0A2K3JR36_TRIPR</name>
<reference evidence="1 2" key="1">
    <citation type="journal article" date="2014" name="Am. J. Bot.">
        <title>Genome assembly and annotation for red clover (Trifolium pratense; Fabaceae).</title>
        <authorList>
            <person name="Istvanek J."/>
            <person name="Jaros M."/>
            <person name="Krenek A."/>
            <person name="Repkova J."/>
        </authorList>
    </citation>
    <scope>NUCLEOTIDE SEQUENCE [LARGE SCALE GENOMIC DNA]</scope>
    <source>
        <strain evidence="2">cv. Tatra</strain>
        <tissue evidence="1">Young leaves</tissue>
    </source>
</reference>
<gene>
    <name evidence="1" type="ORF">L195_g058236</name>
</gene>
<dbReference type="AlphaFoldDB" id="A0A2K3JR36"/>
<accession>A0A2K3JR36</accession>
<dbReference type="EMBL" id="ASHM01119792">
    <property type="protein sequence ID" value="PNX56501.1"/>
    <property type="molecule type" value="Genomic_DNA"/>
</dbReference>
<sequence>HKDTPQSTDPTGENIKHWRCLFTAVSSEVVASGEGAVVVYCHWCFGY</sequence>
<feature type="non-terminal residue" evidence="1">
    <location>
        <position position="1"/>
    </location>
</feature>